<protein>
    <submittedName>
        <fullName evidence="1">Uncharacterized protein</fullName>
    </submittedName>
</protein>
<reference evidence="1" key="1">
    <citation type="journal article" date="2020" name="Ecol. Evol.">
        <title>Genome structure and content of the rice root-knot nematode (Meloidogyne graminicola).</title>
        <authorList>
            <person name="Phan N.T."/>
            <person name="Danchin E.G.J."/>
            <person name="Klopp C."/>
            <person name="Perfus-Barbeoch L."/>
            <person name="Kozlowski D.K."/>
            <person name="Koutsovoulos G.D."/>
            <person name="Lopez-Roques C."/>
            <person name="Bouchez O."/>
            <person name="Zahm M."/>
            <person name="Besnard G."/>
            <person name="Bellafiore S."/>
        </authorList>
    </citation>
    <scope>NUCLEOTIDE SEQUENCE</scope>
    <source>
        <strain evidence="1">VN-18</strain>
    </source>
</reference>
<dbReference type="AlphaFoldDB" id="A0A8S9ZYF1"/>
<keyword evidence="2" id="KW-1185">Reference proteome</keyword>
<comment type="caution">
    <text evidence="1">The sequence shown here is derived from an EMBL/GenBank/DDBJ whole genome shotgun (WGS) entry which is preliminary data.</text>
</comment>
<dbReference type="EMBL" id="JABEBT010000010">
    <property type="protein sequence ID" value="KAF7638794.1"/>
    <property type="molecule type" value="Genomic_DNA"/>
</dbReference>
<dbReference type="Pfam" id="PF21672">
    <property type="entry name" value="COMM_HN"/>
    <property type="match status" value="1"/>
</dbReference>
<organism evidence="1 2">
    <name type="scientific">Meloidogyne graminicola</name>
    <dbReference type="NCBI Taxonomy" id="189291"/>
    <lineage>
        <taxon>Eukaryota</taxon>
        <taxon>Metazoa</taxon>
        <taxon>Ecdysozoa</taxon>
        <taxon>Nematoda</taxon>
        <taxon>Chromadorea</taxon>
        <taxon>Rhabditida</taxon>
        <taxon>Tylenchina</taxon>
        <taxon>Tylenchomorpha</taxon>
        <taxon>Tylenchoidea</taxon>
        <taxon>Meloidogynidae</taxon>
        <taxon>Meloidogyninae</taxon>
        <taxon>Meloidogyne</taxon>
    </lineage>
</organism>
<evidence type="ECO:0000313" key="2">
    <source>
        <dbReference type="Proteomes" id="UP000605970"/>
    </source>
</evidence>
<gene>
    <name evidence="1" type="ORF">Mgra_00001876</name>
</gene>
<dbReference type="PANTHER" id="PTHR16231:SF4">
    <property type="entry name" value="COMM DOMAIN-CONTAINING PROTEIN 4"/>
    <property type="match status" value="1"/>
</dbReference>
<sequence>MKFHFIGGLDCPEWVLSQISQISKINLNEFKELCSTIIEHFKNKTRQWNEIKFSFCDNSANDLEAEMLQLGLSTEHTKILVDEYNKTKIFKYLKNVHLKNLRLKYLHLKNLIQKKENSNSYLLLRGKG</sequence>
<accession>A0A8S9ZYF1</accession>
<evidence type="ECO:0000313" key="1">
    <source>
        <dbReference type="EMBL" id="KAF7638794.1"/>
    </source>
</evidence>
<dbReference type="Proteomes" id="UP000605970">
    <property type="component" value="Unassembled WGS sequence"/>
</dbReference>
<dbReference type="PANTHER" id="PTHR16231">
    <property type="entry name" value="COMM DOMAIN-CONTAINING PROTEIN 4-8 FAMILY MEMBER"/>
    <property type="match status" value="1"/>
</dbReference>
<proteinExistence type="predicted"/>
<name>A0A8S9ZYF1_9BILA</name>
<dbReference type="InterPro" id="IPR047155">
    <property type="entry name" value="COMMD4/6/7/8"/>
</dbReference>